<dbReference type="AlphaFoldDB" id="A0A4Y2HQV4"/>
<dbReference type="Proteomes" id="UP000499080">
    <property type="component" value="Unassembled WGS sequence"/>
</dbReference>
<evidence type="ECO:0000313" key="2">
    <source>
        <dbReference type="Proteomes" id="UP000499080"/>
    </source>
</evidence>
<accession>A0A4Y2HQV4</accession>
<keyword evidence="2" id="KW-1185">Reference proteome</keyword>
<evidence type="ECO:0000313" key="1">
    <source>
        <dbReference type="EMBL" id="GBM67786.1"/>
    </source>
</evidence>
<name>A0A4Y2HQV4_ARAVE</name>
<organism evidence="1 2">
    <name type="scientific">Araneus ventricosus</name>
    <name type="common">Orbweaver spider</name>
    <name type="synonym">Epeira ventricosa</name>
    <dbReference type="NCBI Taxonomy" id="182803"/>
    <lineage>
        <taxon>Eukaryota</taxon>
        <taxon>Metazoa</taxon>
        <taxon>Ecdysozoa</taxon>
        <taxon>Arthropoda</taxon>
        <taxon>Chelicerata</taxon>
        <taxon>Arachnida</taxon>
        <taxon>Araneae</taxon>
        <taxon>Araneomorphae</taxon>
        <taxon>Entelegynae</taxon>
        <taxon>Araneoidea</taxon>
        <taxon>Araneidae</taxon>
        <taxon>Araneus</taxon>
    </lineage>
</organism>
<comment type="caution">
    <text evidence="1">The sequence shown here is derived from an EMBL/GenBank/DDBJ whole genome shotgun (WGS) entry which is preliminary data.</text>
</comment>
<dbReference type="EMBL" id="BGPR01002102">
    <property type="protein sequence ID" value="GBM67786.1"/>
    <property type="molecule type" value="Genomic_DNA"/>
</dbReference>
<sequence>MGLSIDAYWSLSGNIEHVDYGIPLQVDEYGRVAPIFLEWNRTLTFTSDDTIQATRALLRDGPRNFKPWSDDAYDTWARIFSLNFPAHERKVVTPSMDYTHTSPLYMANHPPRVES</sequence>
<gene>
    <name evidence="1" type="ORF">AVEN_107341_1</name>
</gene>
<dbReference type="OrthoDB" id="6433851at2759"/>
<reference evidence="1 2" key="1">
    <citation type="journal article" date="2019" name="Sci. Rep.">
        <title>Orb-weaving spider Araneus ventricosus genome elucidates the spidroin gene catalogue.</title>
        <authorList>
            <person name="Kono N."/>
            <person name="Nakamura H."/>
            <person name="Ohtoshi R."/>
            <person name="Moran D.A.P."/>
            <person name="Shinohara A."/>
            <person name="Yoshida Y."/>
            <person name="Fujiwara M."/>
            <person name="Mori M."/>
            <person name="Tomita M."/>
            <person name="Arakawa K."/>
        </authorList>
    </citation>
    <scope>NUCLEOTIDE SEQUENCE [LARGE SCALE GENOMIC DNA]</scope>
</reference>
<protein>
    <submittedName>
        <fullName evidence="1">Uncharacterized protein</fullName>
    </submittedName>
</protein>
<proteinExistence type="predicted"/>